<dbReference type="GO" id="GO:0005524">
    <property type="term" value="F:ATP binding"/>
    <property type="evidence" value="ECO:0007669"/>
    <property type="project" value="UniProtKB-UniRule"/>
</dbReference>
<dbReference type="SUPFAM" id="SSF52540">
    <property type="entry name" value="P-loop containing nucleoside triphosphate hydrolases"/>
    <property type="match status" value="2"/>
</dbReference>
<evidence type="ECO:0000313" key="14">
    <source>
        <dbReference type="EMBL" id="ACN17767.1"/>
    </source>
</evidence>
<evidence type="ECO:0000256" key="2">
    <source>
        <dbReference type="ARBA" id="ARBA00022741"/>
    </source>
</evidence>
<comment type="catalytic activity">
    <reaction evidence="8">
        <text>Couples ATP hydrolysis with the unwinding of duplex DNA by translocating in the 3'-5' direction.</text>
        <dbReference type="EC" id="5.6.2.4"/>
    </reaction>
</comment>
<dbReference type="Gene3D" id="3.40.50.300">
    <property type="entry name" value="P-loop containing nucleotide triphosphate hydrolases"/>
    <property type="match status" value="5"/>
</dbReference>
<dbReference type="Proteomes" id="UP000000442">
    <property type="component" value="Chromosome"/>
</dbReference>
<dbReference type="Pfam" id="PF13245">
    <property type="entry name" value="AAA_19"/>
    <property type="match status" value="1"/>
</dbReference>
<dbReference type="PANTHER" id="PTHR13710:SF105">
    <property type="entry name" value="ATP-DEPENDENT DNA HELICASE Q1"/>
    <property type="match status" value="1"/>
</dbReference>
<keyword evidence="2 10" id="KW-0547">Nucleotide-binding</keyword>
<dbReference type="KEGG" id="dat:HRM2_47180"/>
<evidence type="ECO:0000256" key="8">
    <source>
        <dbReference type="ARBA" id="ARBA00034617"/>
    </source>
</evidence>
<evidence type="ECO:0000256" key="10">
    <source>
        <dbReference type="PROSITE-ProRule" id="PRU00560"/>
    </source>
</evidence>
<dbReference type="EMBL" id="CP001087">
    <property type="protein sequence ID" value="ACN17767.1"/>
    <property type="molecule type" value="Genomic_DNA"/>
</dbReference>
<dbReference type="GO" id="GO:0006281">
    <property type="term" value="P:DNA repair"/>
    <property type="evidence" value="ECO:0007669"/>
    <property type="project" value="TreeGrafter"/>
</dbReference>
<evidence type="ECO:0000256" key="1">
    <source>
        <dbReference type="ARBA" id="ARBA00005446"/>
    </source>
</evidence>
<dbReference type="eggNOG" id="COG0514">
    <property type="taxonomic scope" value="Bacteria"/>
</dbReference>
<evidence type="ECO:0000313" key="15">
    <source>
        <dbReference type="Proteomes" id="UP000000442"/>
    </source>
</evidence>
<dbReference type="STRING" id="177437.HRM2_47180"/>
<dbReference type="NCBIfam" id="TIGR00614">
    <property type="entry name" value="recQ_fam"/>
    <property type="match status" value="1"/>
</dbReference>
<keyword evidence="6" id="KW-0238">DNA-binding</keyword>
<dbReference type="InterPro" id="IPR001650">
    <property type="entry name" value="Helicase_C-like"/>
</dbReference>
<feature type="domain" description="UvrD-like helicase ATP-binding" evidence="13">
    <location>
        <begin position="1113"/>
        <end position="1334"/>
    </location>
</feature>
<evidence type="ECO:0000259" key="11">
    <source>
        <dbReference type="PROSITE" id="PS51192"/>
    </source>
</evidence>
<dbReference type="InterPro" id="IPR012337">
    <property type="entry name" value="RNaseH-like_sf"/>
</dbReference>
<keyword evidence="5 10" id="KW-0067">ATP-binding</keyword>
<dbReference type="GO" id="GO:0003677">
    <property type="term" value="F:DNA binding"/>
    <property type="evidence" value="ECO:0007669"/>
    <property type="project" value="UniProtKB-KW"/>
</dbReference>
<proteinExistence type="inferred from homology"/>
<dbReference type="GO" id="GO:0009378">
    <property type="term" value="F:four-way junction helicase activity"/>
    <property type="evidence" value="ECO:0007669"/>
    <property type="project" value="TreeGrafter"/>
</dbReference>
<evidence type="ECO:0000256" key="6">
    <source>
        <dbReference type="ARBA" id="ARBA00023125"/>
    </source>
</evidence>
<dbReference type="Pfam" id="PF13361">
    <property type="entry name" value="UvrD_C"/>
    <property type="match status" value="2"/>
</dbReference>
<dbReference type="GO" id="GO:0016787">
    <property type="term" value="F:hydrolase activity"/>
    <property type="evidence" value="ECO:0007669"/>
    <property type="project" value="UniProtKB-UniRule"/>
</dbReference>
<dbReference type="OrthoDB" id="9760034at2"/>
<dbReference type="Gene3D" id="3.30.420.10">
    <property type="entry name" value="Ribonuclease H-like superfamily/Ribonuclease H"/>
    <property type="match status" value="1"/>
</dbReference>
<dbReference type="InterPro" id="IPR036397">
    <property type="entry name" value="RNaseH_sf"/>
</dbReference>
<dbReference type="PANTHER" id="PTHR13710">
    <property type="entry name" value="DNA HELICASE RECQ FAMILY MEMBER"/>
    <property type="match status" value="1"/>
</dbReference>
<keyword evidence="15" id="KW-1185">Reference proteome</keyword>
<dbReference type="EC" id="5.6.2.4" evidence="9"/>
<name>C0QHA8_DESAH</name>
<dbReference type="InterPro" id="IPR014001">
    <property type="entry name" value="Helicase_ATP-bd"/>
</dbReference>
<dbReference type="PROSITE" id="PS51198">
    <property type="entry name" value="UVRD_HELICASE_ATP_BIND"/>
    <property type="match status" value="1"/>
</dbReference>
<evidence type="ECO:0000256" key="4">
    <source>
        <dbReference type="ARBA" id="ARBA00022806"/>
    </source>
</evidence>
<dbReference type="GO" id="GO:0043138">
    <property type="term" value="F:3'-5' DNA helicase activity"/>
    <property type="evidence" value="ECO:0007669"/>
    <property type="project" value="UniProtKB-EC"/>
</dbReference>
<dbReference type="InterPro" id="IPR014016">
    <property type="entry name" value="UvrD-like_ATP-bd"/>
</dbReference>
<keyword evidence="4 10" id="KW-0347">Helicase</keyword>
<feature type="domain" description="Helicase ATP-binding" evidence="11">
    <location>
        <begin position="323"/>
        <end position="502"/>
    </location>
</feature>
<dbReference type="SMART" id="SM00490">
    <property type="entry name" value="HELICc"/>
    <property type="match status" value="1"/>
</dbReference>
<dbReference type="CDD" id="cd17932">
    <property type="entry name" value="DEXQc_UvrD"/>
    <property type="match status" value="1"/>
</dbReference>
<gene>
    <name evidence="14" type="ordered locus">HRM2_47180</name>
</gene>
<dbReference type="Pfam" id="PF00270">
    <property type="entry name" value="DEAD"/>
    <property type="match status" value="1"/>
</dbReference>
<reference evidence="14 15" key="1">
    <citation type="journal article" date="2009" name="Environ. Microbiol.">
        <title>Genome sequence of Desulfobacterium autotrophicum HRM2, a marine sulfate reducer oxidizing organic carbon completely to carbon dioxide.</title>
        <authorList>
            <person name="Strittmatter A.W."/>
            <person name="Liesegang H."/>
            <person name="Rabus R."/>
            <person name="Decker I."/>
            <person name="Amann J."/>
            <person name="Andres S."/>
            <person name="Henne A."/>
            <person name="Fricke W.F."/>
            <person name="Martinez-Arias R."/>
            <person name="Bartels D."/>
            <person name="Goesmann A."/>
            <person name="Krause L."/>
            <person name="Puehler A."/>
            <person name="Klenk H.P."/>
            <person name="Richter M."/>
            <person name="Schuler M."/>
            <person name="Gloeckner F.O."/>
            <person name="Meyerdierks A."/>
            <person name="Gottschalk G."/>
            <person name="Amann R."/>
        </authorList>
    </citation>
    <scope>NUCLEOTIDE SEQUENCE [LARGE SCALE GENOMIC DNA]</scope>
    <source>
        <strain evidence="15">ATCC 43914 / DSM 3382 / HRM2</strain>
    </source>
</reference>
<dbReference type="PROSITE" id="PS51192">
    <property type="entry name" value="HELICASE_ATP_BIND_1"/>
    <property type="match status" value="1"/>
</dbReference>
<dbReference type="InterPro" id="IPR027417">
    <property type="entry name" value="P-loop_NTPase"/>
</dbReference>
<dbReference type="InterPro" id="IPR011545">
    <property type="entry name" value="DEAD/DEAH_box_helicase_dom"/>
</dbReference>
<dbReference type="PROSITE" id="PS51194">
    <property type="entry name" value="HELICASE_CTER"/>
    <property type="match status" value="1"/>
</dbReference>
<feature type="domain" description="Helicase C-terminal" evidence="12">
    <location>
        <begin position="527"/>
        <end position="678"/>
    </location>
</feature>
<organism evidence="14 15">
    <name type="scientific">Desulforapulum autotrophicum (strain ATCC 43914 / DSM 3382 / VKM B-1955 / HRM2)</name>
    <name type="common">Desulfobacterium autotrophicum</name>
    <dbReference type="NCBI Taxonomy" id="177437"/>
    <lineage>
        <taxon>Bacteria</taxon>
        <taxon>Pseudomonadati</taxon>
        <taxon>Thermodesulfobacteriota</taxon>
        <taxon>Desulfobacteria</taxon>
        <taxon>Desulfobacterales</taxon>
        <taxon>Desulfobacteraceae</taxon>
        <taxon>Desulforapulum</taxon>
    </lineage>
</organism>
<dbReference type="Pfam" id="PF00271">
    <property type="entry name" value="Helicase_C"/>
    <property type="match status" value="1"/>
</dbReference>
<feature type="binding site" evidence="10">
    <location>
        <begin position="1134"/>
        <end position="1141"/>
    </location>
    <ligand>
        <name>ATP</name>
        <dbReference type="ChEBI" id="CHEBI:30616"/>
    </ligand>
</feature>
<protein>
    <recommendedName>
        <fullName evidence="9">DNA 3'-5' helicase</fullName>
        <ecNumber evidence="9">5.6.2.4</ecNumber>
    </recommendedName>
</protein>
<evidence type="ECO:0000256" key="5">
    <source>
        <dbReference type="ARBA" id="ARBA00022840"/>
    </source>
</evidence>
<comment type="similarity">
    <text evidence="1">Belongs to the helicase family. RecQ subfamily.</text>
</comment>
<evidence type="ECO:0000259" key="12">
    <source>
        <dbReference type="PROSITE" id="PS51194"/>
    </source>
</evidence>
<dbReference type="InterPro" id="IPR004589">
    <property type="entry name" value="DNA_helicase_ATP-dep_RecQ"/>
</dbReference>
<evidence type="ECO:0000259" key="13">
    <source>
        <dbReference type="PROSITE" id="PS51198"/>
    </source>
</evidence>
<keyword evidence="3 10" id="KW-0378">Hydrolase</keyword>
<dbReference type="GO" id="GO:0006310">
    <property type="term" value="P:DNA recombination"/>
    <property type="evidence" value="ECO:0007669"/>
    <property type="project" value="InterPro"/>
</dbReference>
<keyword evidence="7" id="KW-0413">Isomerase</keyword>
<dbReference type="GO" id="GO:0005694">
    <property type="term" value="C:chromosome"/>
    <property type="evidence" value="ECO:0007669"/>
    <property type="project" value="TreeGrafter"/>
</dbReference>
<dbReference type="SUPFAM" id="SSF53098">
    <property type="entry name" value="Ribonuclease H-like"/>
    <property type="match status" value="1"/>
</dbReference>
<dbReference type="SMART" id="SM00487">
    <property type="entry name" value="DEXDc"/>
    <property type="match status" value="2"/>
</dbReference>
<dbReference type="HOGENOM" id="CLU_002862_0_0_7"/>
<dbReference type="InterPro" id="IPR014017">
    <property type="entry name" value="DNA_helicase_UvrD-like_C"/>
</dbReference>
<evidence type="ECO:0000256" key="9">
    <source>
        <dbReference type="ARBA" id="ARBA00034808"/>
    </source>
</evidence>
<evidence type="ECO:0000256" key="3">
    <source>
        <dbReference type="ARBA" id="ARBA00022801"/>
    </source>
</evidence>
<accession>C0QHA8</accession>
<evidence type="ECO:0000256" key="7">
    <source>
        <dbReference type="ARBA" id="ARBA00023235"/>
    </source>
</evidence>
<dbReference type="GO" id="GO:0005737">
    <property type="term" value="C:cytoplasm"/>
    <property type="evidence" value="ECO:0007669"/>
    <property type="project" value="TreeGrafter"/>
</dbReference>
<sequence>MAEPVLDTDLPGKDVKPVEEWVSRIFGKFKHVLIIDFEAVPKGDVFHVGAVFNGSTFERKGIKDTRAALGQLSEFSSGADYILGHNIINHDLVLAKEAFPDAPILRLPVIDTLYLSPLAFPENPYHKLIKDYKLIKNSKNNPVADAHLTWAVFEDQVTAFSVLNQEDPGLISFYAFAFEPFCSKNPGMGMTGIFDLFHALSESVPDTDRARQIFLAICREKICSTAFETVWEEFCHDPQKRPVLAYVLSWLRVSGGNSIIPPWVRHEFPGISDIITRLRYACGSSNCACCRANNDAEKLLKRYFGFDQYRRLPDGRKLQQEIIEANLGGHPLLGILPTGGGKSICYQIPALHRYHRTGELSVVISPLKALMKDQVDNLNKTCGMEVAGAINGSLTLPERGDVMEKVRLGDIGILYISPEQLRNFSVAELISSREVGCWIFDEAHCLSKWGHDFRPDYLNVADFIVEHNKQAQCPPLIAAFTATAKKDVVEEISTHFAEKLGIDMVCFISEVQRENLNFQVWPVTTAEKHDVIFNCLKESLSDTSSGAIVYCASRKKTEVLSRFLNERGIESYPFHAGRSEPDKRNTQDDFVAGKISVICATNAFGMGIDKKDIRLVIHADIPGSLENYLQEAGRAGRDTAPADCILLYEQEDIENQFSLNAYSKLSLKDIKKILAVLKKRGAKTPEIVITPGEIMRLIGYSDSVEDDGRARIGVSWLERKGFLKRSFNQTLFFNGKPLVRDMEAAEEKIAALNLSQMTASVFRTILLTLFNADKDSILSADVICANLGKIENLPEEYLDPRFVIGLLSQMADVGLIKEGALMTAFVRPRGQGSSSRLLEAVMEIETQMLALMAELSPDAGISPDTADVIHLRLMSQRLKDKGFDQVNTDVVGRLLKALAGDRGESQAKSLKIAGRKGAEQQMVYVKFPWQEIRQRMQLRHNCSRLCLATIISALEKPLQHGQAQVMSEFFLSHITREMQSDVFLSGYRGDHRTLIEQSLLFMHDMKVITLQNGLGVFRQAMNLTLLPESLKRQYTQGDYEPLSHHYAQKNVQVHVMEKYARLGLEKIKTALGFVSDYFSSSYDTFIQQYFPREKTLIQTAMTAEAYKKIIQSLEDHTQEAIVAASPEKNILVLAGPGSGKTRTIVHRCAWLIKAKSIDPASILVLCFNHQAMIELRKRIRALTGRSANAVTAMTYHGFAMRLTGRSFLAKQTGPASGKKTMGFDAIIDEAVEMLNGEREIVGIDQSETRQILLAQYRYLLVDEYQEIDDRQYRFISALTGRLEQDRDTRISIMAVGDDDQSIYGFRNANLRFIKQFQQDYGAKTVYLVENYRSAYPIVQASNAFIALNKNRMKTDWPCRINGKRRSQEHEAHTIKTHELVQVVQVKDIASQAVFVAQKIKQLMADNPEMDYNDVAVVARKGMAYPSLVSLRMALAREGIPFCHSIKSGAGFPLFRIREIQVFLQYLENHKNESRTPLDLRQAVLDQFKQKNPWTDQIGQILESWCAVNSDMEISIDRARAFFLETLLEEKREHKTGTGVFLGTAHSVKGMEFPFVFILDGDWTQKNIEEERRLFYVAMTRAMKAVHVTRIQGSPNPHVSFLEQHDFAHVTRAEPLAIPGFNEYLTVSILGMEDLFLSYAGLFARNHPIHGALSALTPMESVILKEKNDQVFIENTRHQTIARLSNRGTAKWQGRTQTILHARVLGIINRKQTDGQDYDGKHEKIDSWELPIIEILHKKHI</sequence>
<dbReference type="RefSeq" id="WP_015906477.1">
    <property type="nucleotide sequence ID" value="NC_012108.1"/>
</dbReference>
<dbReference type="eggNOG" id="COG0210">
    <property type="taxonomic scope" value="Bacteria"/>
</dbReference>